<evidence type="ECO:0000313" key="1">
    <source>
        <dbReference type="EMBL" id="KAA0063653.1"/>
    </source>
</evidence>
<dbReference type="Proteomes" id="UP000321393">
    <property type="component" value="Unassembled WGS sequence"/>
</dbReference>
<dbReference type="STRING" id="1194695.A0A5A7V6C2"/>
<name>A0A5A7V6C2_CUCMM</name>
<accession>A0A5A7V6C2</accession>
<organism evidence="1 2">
    <name type="scientific">Cucumis melo var. makuwa</name>
    <name type="common">Oriental melon</name>
    <dbReference type="NCBI Taxonomy" id="1194695"/>
    <lineage>
        <taxon>Eukaryota</taxon>
        <taxon>Viridiplantae</taxon>
        <taxon>Streptophyta</taxon>
        <taxon>Embryophyta</taxon>
        <taxon>Tracheophyta</taxon>
        <taxon>Spermatophyta</taxon>
        <taxon>Magnoliopsida</taxon>
        <taxon>eudicotyledons</taxon>
        <taxon>Gunneridae</taxon>
        <taxon>Pentapetalae</taxon>
        <taxon>rosids</taxon>
        <taxon>fabids</taxon>
        <taxon>Cucurbitales</taxon>
        <taxon>Cucurbitaceae</taxon>
        <taxon>Benincaseae</taxon>
        <taxon>Cucumis</taxon>
    </lineage>
</organism>
<gene>
    <name evidence="1" type="ORF">E6C27_scaffold329G001680</name>
</gene>
<dbReference type="OrthoDB" id="1932046at2759"/>
<proteinExistence type="predicted"/>
<protein>
    <submittedName>
        <fullName evidence="1">Mitochondrial protein</fullName>
    </submittedName>
</protein>
<sequence length="98" mass="10870">MINCKAATTPMNVNEKLQQNDGAEMADAQQFLQCPSRDHFGAAKRVMRYIAGTIEYGIWYSKVSDFKLCRFTDSDWASSLDDKRSVSAEYAAATSAAC</sequence>
<evidence type="ECO:0000313" key="2">
    <source>
        <dbReference type="Proteomes" id="UP000321393"/>
    </source>
</evidence>
<comment type="caution">
    <text evidence="1">The sequence shown here is derived from an EMBL/GenBank/DDBJ whole genome shotgun (WGS) entry which is preliminary data.</text>
</comment>
<reference evidence="1 2" key="1">
    <citation type="submission" date="2019-08" db="EMBL/GenBank/DDBJ databases">
        <title>Draft genome sequences of two oriental melons (Cucumis melo L. var makuwa).</title>
        <authorList>
            <person name="Kwon S.-Y."/>
        </authorList>
    </citation>
    <scope>NUCLEOTIDE SEQUENCE [LARGE SCALE GENOMIC DNA]</scope>
    <source>
        <strain evidence="2">cv. SW 3</strain>
        <tissue evidence="1">Leaf</tissue>
    </source>
</reference>
<dbReference type="PANTHER" id="PTHR11439:SF463">
    <property type="entry name" value="REVERSE TRANSCRIPTASE TY1_COPIA-TYPE DOMAIN-CONTAINING PROTEIN"/>
    <property type="match status" value="1"/>
</dbReference>
<dbReference type="AlphaFoldDB" id="A0A5A7V6C2"/>
<dbReference type="PANTHER" id="PTHR11439">
    <property type="entry name" value="GAG-POL-RELATED RETROTRANSPOSON"/>
    <property type="match status" value="1"/>
</dbReference>
<dbReference type="EMBL" id="SSTE01002358">
    <property type="protein sequence ID" value="KAA0063653.1"/>
    <property type="molecule type" value="Genomic_DNA"/>
</dbReference>